<evidence type="ECO:0000256" key="10">
    <source>
        <dbReference type="SAM" id="Phobius"/>
    </source>
</evidence>
<keyword evidence="7 10" id="KW-0472">Membrane</keyword>
<name>A0AAD8FSF0_ACIOX</name>
<protein>
    <submittedName>
        <fullName evidence="11">Lymphoid-restricted membrane protein-like</fullName>
    </submittedName>
</protein>
<organism evidence="11 12">
    <name type="scientific">Acipenser oxyrinchus oxyrinchus</name>
    <dbReference type="NCBI Taxonomy" id="40147"/>
    <lineage>
        <taxon>Eukaryota</taxon>
        <taxon>Metazoa</taxon>
        <taxon>Chordata</taxon>
        <taxon>Craniata</taxon>
        <taxon>Vertebrata</taxon>
        <taxon>Euteleostomi</taxon>
        <taxon>Actinopterygii</taxon>
        <taxon>Chondrostei</taxon>
        <taxon>Acipenseriformes</taxon>
        <taxon>Acipenseridae</taxon>
        <taxon>Acipenser</taxon>
    </lineage>
</organism>
<sequence length="522" mass="58969">MSLFVLFWEGPSLALFPLSPDAVVCAMSHPWSRLVHQRSLSLSSLFTASPPQGDSLQTPTQSCANELKQKVSRESHFPSKEKLKQQHRDLDVLLSKVTAAGYKKNLAKMFNVTSEQAPEQEAALGPCDSAERRGGSDDSDEDNCTEDLLASSWDNLSILERLGLNSVQMTEEEIESAFTHLSLAFKCDQYTLRKRLQAEERARDVTEENVHRELEEGRATLQTLKALCVDSKRNEIVQQLEQSLEILSNTIKRIASTAELLGAVHQEARVSRAVELMILHVENLKQHHMQELSELEEAKRLVQRNSRTLKFSEPHDESDIRQKLQHLRLSQQHSSRRRVSIAVIPKQLQNVPSFQHFHSSESRGSDNGRASMDSDSMRVMVDNGRVSNRCTQSPMEGSQDSCPPQPPLELLPATGRPVDSREWEGGGMCFNSSGPETLRKRKNSREIVEALRAEQEREDTEDDFSDCVVMETCARSRILRPALLSRLLPSRWLLLWLLLMMLSCVLLWGVLSCRLQAPIFGP</sequence>
<evidence type="ECO:0000313" key="11">
    <source>
        <dbReference type="EMBL" id="KAK1152206.1"/>
    </source>
</evidence>
<dbReference type="GO" id="GO:0005737">
    <property type="term" value="C:cytoplasm"/>
    <property type="evidence" value="ECO:0007669"/>
    <property type="project" value="UniProtKB-SubCell"/>
</dbReference>
<dbReference type="Proteomes" id="UP001230051">
    <property type="component" value="Unassembled WGS sequence"/>
</dbReference>
<keyword evidence="6 8" id="KW-0175">Coiled coil</keyword>
<dbReference type="AlphaFoldDB" id="A0AAD8FSF0"/>
<feature type="coiled-coil region" evidence="8">
    <location>
        <begin position="196"/>
        <end position="305"/>
    </location>
</feature>
<gene>
    <name evidence="11" type="primary">Lrmp</name>
    <name evidence="11" type="ORF">AOXY_G31445</name>
</gene>
<reference evidence="11" key="1">
    <citation type="submission" date="2022-02" db="EMBL/GenBank/DDBJ databases">
        <title>Atlantic sturgeon de novo genome assembly.</title>
        <authorList>
            <person name="Stock M."/>
            <person name="Klopp C."/>
            <person name="Guiguen Y."/>
            <person name="Cabau C."/>
            <person name="Parinello H."/>
            <person name="Santidrian Yebra-Pimentel E."/>
            <person name="Kuhl H."/>
            <person name="Dirks R.P."/>
            <person name="Guessner J."/>
            <person name="Wuertz S."/>
            <person name="Du K."/>
            <person name="Schartl M."/>
        </authorList>
    </citation>
    <scope>NUCLEOTIDE SEQUENCE</scope>
    <source>
        <strain evidence="11">STURGEONOMICS-FGT-2020</strain>
        <tissue evidence="11">Whole blood</tissue>
    </source>
</reference>
<evidence type="ECO:0000256" key="1">
    <source>
        <dbReference type="ARBA" id="ARBA00004167"/>
    </source>
</evidence>
<evidence type="ECO:0000256" key="4">
    <source>
        <dbReference type="ARBA" id="ARBA00022692"/>
    </source>
</evidence>
<comment type="caution">
    <text evidence="11">The sequence shown here is derived from an EMBL/GenBank/DDBJ whole genome shotgun (WGS) entry which is preliminary data.</text>
</comment>
<keyword evidence="12" id="KW-1185">Reference proteome</keyword>
<comment type="subcellular location">
    <subcellularLocation>
        <location evidence="2">Cytoplasm</location>
    </subcellularLocation>
    <subcellularLocation>
        <location evidence="1">Membrane</location>
        <topology evidence="1">Single-pass membrane protein</topology>
    </subcellularLocation>
</comment>
<keyword evidence="4 10" id="KW-0812">Transmembrane</keyword>
<evidence type="ECO:0000256" key="8">
    <source>
        <dbReference type="SAM" id="Coils"/>
    </source>
</evidence>
<dbReference type="PANTHER" id="PTHR15352:SF4">
    <property type="entry name" value="LYMPHOID-RESTRICTED MEMBRANE PROTEIN-LIKE ISOFORM X1"/>
    <property type="match status" value="1"/>
</dbReference>
<dbReference type="GO" id="GO:0016020">
    <property type="term" value="C:membrane"/>
    <property type="evidence" value="ECO:0007669"/>
    <property type="project" value="UniProtKB-SubCell"/>
</dbReference>
<evidence type="ECO:0000256" key="6">
    <source>
        <dbReference type="ARBA" id="ARBA00023054"/>
    </source>
</evidence>
<evidence type="ECO:0000256" key="7">
    <source>
        <dbReference type="ARBA" id="ARBA00023136"/>
    </source>
</evidence>
<feature type="region of interest" description="Disordered" evidence="9">
    <location>
        <begin position="117"/>
        <end position="144"/>
    </location>
</feature>
<proteinExistence type="predicted"/>
<evidence type="ECO:0000313" key="12">
    <source>
        <dbReference type="Proteomes" id="UP001230051"/>
    </source>
</evidence>
<dbReference type="PANTHER" id="PTHR15352">
    <property type="entry name" value="LYMPHOID-RESTRICTED MEMBRANE PROTEIN, JAW1"/>
    <property type="match status" value="1"/>
</dbReference>
<evidence type="ECO:0000256" key="9">
    <source>
        <dbReference type="SAM" id="MobiDB-lite"/>
    </source>
</evidence>
<evidence type="ECO:0000256" key="5">
    <source>
        <dbReference type="ARBA" id="ARBA00022989"/>
    </source>
</evidence>
<dbReference type="Pfam" id="PF05781">
    <property type="entry name" value="MRVI1"/>
    <property type="match status" value="1"/>
</dbReference>
<dbReference type="InterPro" id="IPR008677">
    <property type="entry name" value="MRVI1"/>
</dbReference>
<dbReference type="EMBL" id="JAGXEW010000047">
    <property type="protein sequence ID" value="KAK1152206.1"/>
    <property type="molecule type" value="Genomic_DNA"/>
</dbReference>
<keyword evidence="3" id="KW-0963">Cytoplasm</keyword>
<evidence type="ECO:0000256" key="2">
    <source>
        <dbReference type="ARBA" id="ARBA00004496"/>
    </source>
</evidence>
<evidence type="ECO:0000256" key="3">
    <source>
        <dbReference type="ARBA" id="ARBA00022490"/>
    </source>
</evidence>
<feature type="transmembrane region" description="Helical" evidence="10">
    <location>
        <begin position="492"/>
        <end position="511"/>
    </location>
</feature>
<keyword evidence="5 10" id="KW-1133">Transmembrane helix</keyword>
<accession>A0AAD8FSF0</accession>